<dbReference type="GO" id="GO:0032259">
    <property type="term" value="P:methylation"/>
    <property type="evidence" value="ECO:0007669"/>
    <property type="project" value="UniProtKB-KW"/>
</dbReference>
<evidence type="ECO:0000313" key="1">
    <source>
        <dbReference type="EMBL" id="EJB83444.1"/>
    </source>
</evidence>
<name>I9UTL0_HELPX</name>
<evidence type="ECO:0000313" key="2">
    <source>
        <dbReference type="Proteomes" id="UP000004177"/>
    </source>
</evidence>
<keyword evidence="1" id="KW-0808">Transferase</keyword>
<dbReference type="PATRIC" id="fig|992061.3.peg.657"/>
<organism evidence="1 2">
    <name type="scientific">Helicobacter pylori Hp H-6</name>
    <dbReference type="NCBI Taxonomy" id="992061"/>
    <lineage>
        <taxon>Bacteria</taxon>
        <taxon>Pseudomonadati</taxon>
        <taxon>Campylobacterota</taxon>
        <taxon>Epsilonproteobacteria</taxon>
        <taxon>Campylobacterales</taxon>
        <taxon>Helicobacteraceae</taxon>
        <taxon>Helicobacter</taxon>
    </lineage>
</organism>
<sequence>MGLSALLELDLPPKIKAKMEAAMTQKNAKELYFQRLLEEKDQ</sequence>
<gene>
    <name evidence="1" type="ORF">HPHPH6_0654</name>
</gene>
<protein>
    <submittedName>
        <fullName evidence="1">Ribosomal RNA small subunit methyltransferase I domain protein</fullName>
        <ecNumber evidence="1">2.1.1.198</ecNumber>
    </submittedName>
</protein>
<dbReference type="EC" id="2.1.1.198" evidence="1"/>
<dbReference type="Proteomes" id="UP000004177">
    <property type="component" value="Unassembled WGS sequence"/>
</dbReference>
<dbReference type="EMBL" id="AKOZ01000003">
    <property type="protein sequence ID" value="EJB83444.1"/>
    <property type="molecule type" value="Genomic_DNA"/>
</dbReference>
<proteinExistence type="predicted"/>
<dbReference type="GO" id="GO:0008168">
    <property type="term" value="F:methyltransferase activity"/>
    <property type="evidence" value="ECO:0007669"/>
    <property type="project" value="UniProtKB-KW"/>
</dbReference>
<reference evidence="1 2" key="1">
    <citation type="journal article" date="2013" name="Pathog. Dis.">
        <title>Genome sequences of 65 Helicobacter pylori strains isolated from asymptomatic individuals and patients with gastric cancer, peptic ulcer disease, or gastritis.</title>
        <authorList>
            <person name="Blanchard T.G."/>
            <person name="Czinn S.J."/>
            <person name="Correa P."/>
            <person name="Nakazawa T."/>
            <person name="Keelan M."/>
            <person name="Morningstar L."/>
            <person name="Santana-Cruz I."/>
            <person name="Maroo A."/>
            <person name="McCracken C."/>
            <person name="Shefchek K."/>
            <person name="Daugherty S."/>
            <person name="Song Y."/>
            <person name="Fraser C.M."/>
            <person name="Fricke W.F."/>
        </authorList>
    </citation>
    <scope>NUCLEOTIDE SEQUENCE [LARGE SCALE GENOMIC DNA]</scope>
    <source>
        <strain evidence="1 2">Hp H-6</strain>
    </source>
</reference>
<comment type="caution">
    <text evidence="1">The sequence shown here is derived from an EMBL/GenBank/DDBJ whole genome shotgun (WGS) entry which is preliminary data.</text>
</comment>
<keyword evidence="1" id="KW-0489">Methyltransferase</keyword>
<dbReference type="AlphaFoldDB" id="I9UTL0"/>
<accession>I9UTL0</accession>